<keyword evidence="1" id="KW-0479">Metal-binding</keyword>
<dbReference type="GO" id="GO:0046872">
    <property type="term" value="F:metal ion binding"/>
    <property type="evidence" value="ECO:0007669"/>
    <property type="project" value="UniProtKB-KW"/>
</dbReference>
<evidence type="ECO:0000256" key="3">
    <source>
        <dbReference type="ARBA" id="ARBA00023015"/>
    </source>
</evidence>
<feature type="compositionally biased region" description="Polar residues" evidence="6">
    <location>
        <begin position="13"/>
        <end position="23"/>
    </location>
</feature>
<keyword evidence="3" id="KW-0805">Transcription regulation</keyword>
<dbReference type="PANTHER" id="PTHR47660:SF3">
    <property type="entry name" value="FINGER DOMAIN PROTEIN, PUTATIVE (AFU_ORTHOLOGUE AFUA_4G03310)-RELATED"/>
    <property type="match status" value="1"/>
</dbReference>
<evidence type="ECO:0000256" key="2">
    <source>
        <dbReference type="ARBA" id="ARBA00022833"/>
    </source>
</evidence>
<evidence type="ECO:0008006" key="9">
    <source>
        <dbReference type="Google" id="ProtNLM"/>
    </source>
</evidence>
<dbReference type="Proteomes" id="UP001303760">
    <property type="component" value="Unassembled WGS sequence"/>
</dbReference>
<evidence type="ECO:0000256" key="6">
    <source>
        <dbReference type="SAM" id="MobiDB-lite"/>
    </source>
</evidence>
<keyword evidence="8" id="KW-1185">Reference proteome</keyword>
<evidence type="ECO:0000256" key="5">
    <source>
        <dbReference type="ARBA" id="ARBA00023242"/>
    </source>
</evidence>
<evidence type="ECO:0000256" key="4">
    <source>
        <dbReference type="ARBA" id="ARBA00023163"/>
    </source>
</evidence>
<reference evidence="7" key="2">
    <citation type="submission" date="2023-05" db="EMBL/GenBank/DDBJ databases">
        <authorList>
            <consortium name="Lawrence Berkeley National Laboratory"/>
            <person name="Steindorff A."/>
            <person name="Hensen N."/>
            <person name="Bonometti L."/>
            <person name="Westerberg I."/>
            <person name="Brannstrom I.O."/>
            <person name="Guillou S."/>
            <person name="Cros-Aarteil S."/>
            <person name="Calhoun S."/>
            <person name="Haridas S."/>
            <person name="Kuo A."/>
            <person name="Mondo S."/>
            <person name="Pangilinan J."/>
            <person name="Riley R."/>
            <person name="Labutti K."/>
            <person name="Andreopoulos B."/>
            <person name="Lipzen A."/>
            <person name="Chen C."/>
            <person name="Yanf M."/>
            <person name="Daum C."/>
            <person name="Ng V."/>
            <person name="Clum A."/>
            <person name="Ohm R."/>
            <person name="Martin F."/>
            <person name="Silar P."/>
            <person name="Natvig D."/>
            <person name="Lalanne C."/>
            <person name="Gautier V."/>
            <person name="Ament-Velasquez S.L."/>
            <person name="Kruys A."/>
            <person name="Hutchinson M.I."/>
            <person name="Powell A.J."/>
            <person name="Barry K."/>
            <person name="Miller A.N."/>
            <person name="Grigoriev I.V."/>
            <person name="Debuchy R."/>
            <person name="Gladieux P."/>
            <person name="Thoren M.H."/>
            <person name="Johannesson H."/>
        </authorList>
    </citation>
    <scope>NUCLEOTIDE SEQUENCE</scope>
    <source>
        <strain evidence="7">CBS 532.94</strain>
    </source>
</reference>
<organism evidence="7 8">
    <name type="scientific">Achaetomium macrosporum</name>
    <dbReference type="NCBI Taxonomy" id="79813"/>
    <lineage>
        <taxon>Eukaryota</taxon>
        <taxon>Fungi</taxon>
        <taxon>Dikarya</taxon>
        <taxon>Ascomycota</taxon>
        <taxon>Pezizomycotina</taxon>
        <taxon>Sordariomycetes</taxon>
        <taxon>Sordariomycetidae</taxon>
        <taxon>Sordariales</taxon>
        <taxon>Chaetomiaceae</taxon>
        <taxon>Achaetomium</taxon>
    </lineage>
</organism>
<gene>
    <name evidence="7" type="ORF">C8A03DRAFT_41018</name>
</gene>
<feature type="region of interest" description="Disordered" evidence="6">
    <location>
        <begin position="1"/>
        <end position="23"/>
    </location>
</feature>
<reference evidence="7" key="1">
    <citation type="journal article" date="2023" name="Mol. Phylogenet. Evol.">
        <title>Genome-scale phylogeny and comparative genomics of the fungal order Sordariales.</title>
        <authorList>
            <person name="Hensen N."/>
            <person name="Bonometti L."/>
            <person name="Westerberg I."/>
            <person name="Brannstrom I.O."/>
            <person name="Guillou S."/>
            <person name="Cros-Aarteil S."/>
            <person name="Calhoun S."/>
            <person name="Haridas S."/>
            <person name="Kuo A."/>
            <person name="Mondo S."/>
            <person name="Pangilinan J."/>
            <person name="Riley R."/>
            <person name="LaButti K."/>
            <person name="Andreopoulos B."/>
            <person name="Lipzen A."/>
            <person name="Chen C."/>
            <person name="Yan M."/>
            <person name="Daum C."/>
            <person name="Ng V."/>
            <person name="Clum A."/>
            <person name="Steindorff A."/>
            <person name="Ohm R.A."/>
            <person name="Martin F."/>
            <person name="Silar P."/>
            <person name="Natvig D.O."/>
            <person name="Lalanne C."/>
            <person name="Gautier V."/>
            <person name="Ament-Velasquez S.L."/>
            <person name="Kruys A."/>
            <person name="Hutchinson M.I."/>
            <person name="Powell A.J."/>
            <person name="Barry K."/>
            <person name="Miller A.N."/>
            <person name="Grigoriev I.V."/>
            <person name="Debuchy R."/>
            <person name="Gladieux P."/>
            <person name="Hiltunen Thoren M."/>
            <person name="Johannesson H."/>
        </authorList>
    </citation>
    <scope>NUCLEOTIDE SEQUENCE</scope>
    <source>
        <strain evidence="7">CBS 532.94</strain>
    </source>
</reference>
<dbReference type="AlphaFoldDB" id="A0AAN7CG78"/>
<keyword evidence="4" id="KW-0804">Transcription</keyword>
<evidence type="ECO:0000256" key="1">
    <source>
        <dbReference type="ARBA" id="ARBA00022723"/>
    </source>
</evidence>
<dbReference type="PANTHER" id="PTHR47660">
    <property type="entry name" value="TRANSCRIPTION FACTOR WITH C2H2 AND ZN(2)-CYS(6) DNA BINDING DOMAIN (EUROFUNG)-RELATED-RELATED"/>
    <property type="match status" value="1"/>
</dbReference>
<dbReference type="EMBL" id="MU860020">
    <property type="protein sequence ID" value="KAK4241528.1"/>
    <property type="molecule type" value="Genomic_DNA"/>
</dbReference>
<sequence length="401" mass="45174">MSQLQQRLHEPAGNTSSTAPENTNLSPAALVEHANTTTSSIIHSDMITLLGTRMPLDGETILGSGVASSTALDGVRSTPRIAVTSLPSRMPPFSLSALLSYRAPSTMLERREFTPSDSELNLTSTLAMRILRSYPFMLPDKAQVPPFIHPKYRDLVDGDTTSMRPHPLDSAMRLSKMLLEYRRSDRSFVWRLISMEQERLLYEHQKFGKWELLASLQAAVLYLLMRIVEGRQEYTNFDTQLLVTINALCKFLTAQHGPVVSGAELTGQMIRWQDWVFQESRRRTLATAVILYGIHHTEIPIPCPHLPEWLSAPLPSRKSLWHASNEVEWAIEYSAYLRETAEHGMLSNADLASLKGGETDQGKTLDWDRWYAGADVFGLLVTLSARITVLWHEMRQAQGTE</sequence>
<keyword evidence="2" id="KW-0862">Zinc</keyword>
<comment type="caution">
    <text evidence="7">The sequence shown here is derived from an EMBL/GenBank/DDBJ whole genome shotgun (WGS) entry which is preliminary data.</text>
</comment>
<keyword evidence="5" id="KW-0539">Nucleus</keyword>
<accession>A0AAN7CG78</accession>
<protein>
    <recommendedName>
        <fullName evidence="9">Transcription factor domain-containing protein</fullName>
    </recommendedName>
</protein>
<evidence type="ECO:0000313" key="7">
    <source>
        <dbReference type="EMBL" id="KAK4241528.1"/>
    </source>
</evidence>
<evidence type="ECO:0000313" key="8">
    <source>
        <dbReference type="Proteomes" id="UP001303760"/>
    </source>
</evidence>
<name>A0AAN7CG78_9PEZI</name>
<proteinExistence type="predicted"/>